<evidence type="ECO:0008006" key="3">
    <source>
        <dbReference type="Google" id="ProtNLM"/>
    </source>
</evidence>
<dbReference type="RefSeq" id="WP_378289803.1">
    <property type="nucleotide sequence ID" value="NZ_JBHSON010000104.1"/>
</dbReference>
<evidence type="ECO:0000313" key="2">
    <source>
        <dbReference type="Proteomes" id="UP001596074"/>
    </source>
</evidence>
<protein>
    <recommendedName>
        <fullName evidence="3">Xaa-Pro dipeptidase</fullName>
    </recommendedName>
</protein>
<accession>A0ABW1AF03</accession>
<proteinExistence type="predicted"/>
<dbReference type="EMBL" id="JBHSON010000104">
    <property type="protein sequence ID" value="MFC5753116.1"/>
    <property type="molecule type" value="Genomic_DNA"/>
</dbReference>
<sequence>MPDTLLPAEFSDLQPFAETWCLATEPERWAQRMASTMPQMQEFYDAGFPRIQDALAYCDKFPLDDLTDDARNLLHLVHSITMVAMCVEIWHQPKVINGADAEIHRIGEPPP</sequence>
<gene>
    <name evidence="1" type="ORF">ACFPZN_46520</name>
</gene>
<organism evidence="1 2">
    <name type="scientific">Actinomadura rugatobispora</name>
    <dbReference type="NCBI Taxonomy" id="1994"/>
    <lineage>
        <taxon>Bacteria</taxon>
        <taxon>Bacillati</taxon>
        <taxon>Actinomycetota</taxon>
        <taxon>Actinomycetes</taxon>
        <taxon>Streptosporangiales</taxon>
        <taxon>Thermomonosporaceae</taxon>
        <taxon>Actinomadura</taxon>
    </lineage>
</organism>
<reference evidence="2" key="1">
    <citation type="journal article" date="2019" name="Int. J. Syst. Evol. Microbiol.">
        <title>The Global Catalogue of Microorganisms (GCM) 10K type strain sequencing project: providing services to taxonomists for standard genome sequencing and annotation.</title>
        <authorList>
            <consortium name="The Broad Institute Genomics Platform"/>
            <consortium name="The Broad Institute Genome Sequencing Center for Infectious Disease"/>
            <person name="Wu L."/>
            <person name="Ma J."/>
        </authorList>
    </citation>
    <scope>NUCLEOTIDE SEQUENCE [LARGE SCALE GENOMIC DNA]</scope>
    <source>
        <strain evidence="2">KCTC 42087</strain>
    </source>
</reference>
<comment type="caution">
    <text evidence="1">The sequence shown here is derived from an EMBL/GenBank/DDBJ whole genome shotgun (WGS) entry which is preliminary data.</text>
</comment>
<evidence type="ECO:0000313" key="1">
    <source>
        <dbReference type="EMBL" id="MFC5753116.1"/>
    </source>
</evidence>
<dbReference type="Proteomes" id="UP001596074">
    <property type="component" value="Unassembled WGS sequence"/>
</dbReference>
<name>A0ABW1AF03_9ACTN</name>
<keyword evidence="2" id="KW-1185">Reference proteome</keyword>